<name>A0A0A9EDH4_ARUDO</name>
<protein>
    <submittedName>
        <fullName evidence="1">Uncharacterized protein</fullName>
    </submittedName>
</protein>
<accession>A0A0A9EDH4</accession>
<proteinExistence type="predicted"/>
<reference evidence="1" key="2">
    <citation type="journal article" date="2015" name="Data Brief">
        <title>Shoot transcriptome of the giant reed, Arundo donax.</title>
        <authorList>
            <person name="Barrero R.A."/>
            <person name="Guerrero F.D."/>
            <person name="Moolhuijzen P."/>
            <person name="Goolsby J.A."/>
            <person name="Tidwell J."/>
            <person name="Bellgard S.E."/>
            <person name="Bellgard M.I."/>
        </authorList>
    </citation>
    <scope>NUCLEOTIDE SEQUENCE</scope>
    <source>
        <tissue evidence="1">Shoot tissue taken approximately 20 cm above the soil surface</tissue>
    </source>
</reference>
<organism evidence="1">
    <name type="scientific">Arundo donax</name>
    <name type="common">Giant reed</name>
    <name type="synonym">Donax arundinaceus</name>
    <dbReference type="NCBI Taxonomy" id="35708"/>
    <lineage>
        <taxon>Eukaryota</taxon>
        <taxon>Viridiplantae</taxon>
        <taxon>Streptophyta</taxon>
        <taxon>Embryophyta</taxon>
        <taxon>Tracheophyta</taxon>
        <taxon>Spermatophyta</taxon>
        <taxon>Magnoliopsida</taxon>
        <taxon>Liliopsida</taxon>
        <taxon>Poales</taxon>
        <taxon>Poaceae</taxon>
        <taxon>PACMAD clade</taxon>
        <taxon>Arundinoideae</taxon>
        <taxon>Arundineae</taxon>
        <taxon>Arundo</taxon>
    </lineage>
</organism>
<dbReference type="AlphaFoldDB" id="A0A0A9EDH4"/>
<dbReference type="EMBL" id="GBRH01201960">
    <property type="protein sequence ID" value="JAD95935.1"/>
    <property type="molecule type" value="Transcribed_RNA"/>
</dbReference>
<sequence>MALVDAFCAWFPSVTYFHFISSTNSSYCIMNTSYSVLLQYIADIVVIR</sequence>
<evidence type="ECO:0000313" key="1">
    <source>
        <dbReference type="EMBL" id="JAD95935.1"/>
    </source>
</evidence>
<reference evidence="1" key="1">
    <citation type="submission" date="2014-09" db="EMBL/GenBank/DDBJ databases">
        <authorList>
            <person name="Magalhaes I.L.F."/>
            <person name="Oliveira U."/>
            <person name="Santos F.R."/>
            <person name="Vidigal T.H.D.A."/>
            <person name="Brescovit A.D."/>
            <person name="Santos A.J."/>
        </authorList>
    </citation>
    <scope>NUCLEOTIDE SEQUENCE</scope>
    <source>
        <tissue evidence="1">Shoot tissue taken approximately 20 cm above the soil surface</tissue>
    </source>
</reference>